<dbReference type="InterPro" id="IPR001563">
    <property type="entry name" value="Peptidase_S10"/>
</dbReference>
<sequence>IDFFTTKFSELKNHDFYIAGESYGGIYVPTLAVLVANDKSNFPNFKGIALGNAHLSSRLNYNTLPSFLYNHGVVRQGLYDLVANQCCGGNPYTCDYYSLNGSCADLDVRSALYIPKNVSSWSECNMQLNMYEYQTLYDDMSSHIKILVQKGIKVLIYNGDADSVENFVMAERFINQLGLSIDGPNITNSQVWYYNGSYQDNIYCDVGVAQLCTNKTNVAGFYTKYKGLDLITVRGAGHEVPKDRPREALQLIYNFINGIDYSTPVPFSTQPQPLIEPTSGSSSDLQPSSRVNTILVMSIMIIGFMQQ</sequence>
<organism evidence="8 9">
    <name type="scientific">Acrobeloides nanus</name>
    <dbReference type="NCBI Taxonomy" id="290746"/>
    <lineage>
        <taxon>Eukaryota</taxon>
        <taxon>Metazoa</taxon>
        <taxon>Ecdysozoa</taxon>
        <taxon>Nematoda</taxon>
        <taxon>Chromadorea</taxon>
        <taxon>Rhabditida</taxon>
        <taxon>Tylenchina</taxon>
        <taxon>Cephalobomorpha</taxon>
        <taxon>Cephaloboidea</taxon>
        <taxon>Cephalobidae</taxon>
        <taxon>Acrobeloides</taxon>
    </lineage>
</organism>
<keyword evidence="2 7" id="KW-0121">Carboxypeptidase</keyword>
<evidence type="ECO:0000256" key="7">
    <source>
        <dbReference type="RuleBase" id="RU361156"/>
    </source>
</evidence>
<keyword evidence="3 7" id="KW-0645">Protease</keyword>
<dbReference type="GO" id="GO:0006508">
    <property type="term" value="P:proteolysis"/>
    <property type="evidence" value="ECO:0007669"/>
    <property type="project" value="UniProtKB-KW"/>
</dbReference>
<evidence type="ECO:0000256" key="2">
    <source>
        <dbReference type="ARBA" id="ARBA00022645"/>
    </source>
</evidence>
<dbReference type="InterPro" id="IPR018202">
    <property type="entry name" value="Ser_caboxypep_ser_AS"/>
</dbReference>
<dbReference type="WBParaSite" id="ACRNAN_scaffold4041.g18672.t1">
    <property type="protein sequence ID" value="ACRNAN_scaffold4041.g18672.t1"/>
    <property type="gene ID" value="ACRNAN_scaffold4041.g18672"/>
</dbReference>
<dbReference type="Proteomes" id="UP000887540">
    <property type="component" value="Unplaced"/>
</dbReference>
<evidence type="ECO:0000313" key="8">
    <source>
        <dbReference type="Proteomes" id="UP000887540"/>
    </source>
</evidence>
<dbReference type="Gene3D" id="3.40.50.1820">
    <property type="entry name" value="alpha/beta hydrolase"/>
    <property type="match status" value="1"/>
</dbReference>
<dbReference type="PANTHER" id="PTHR11802">
    <property type="entry name" value="SERINE PROTEASE FAMILY S10 SERINE CARBOXYPEPTIDASE"/>
    <property type="match status" value="1"/>
</dbReference>
<keyword evidence="8" id="KW-1185">Reference proteome</keyword>
<dbReference type="InterPro" id="IPR029058">
    <property type="entry name" value="AB_hydrolase_fold"/>
</dbReference>
<comment type="similarity">
    <text evidence="1 7">Belongs to the peptidase S10 family.</text>
</comment>
<evidence type="ECO:0000256" key="5">
    <source>
        <dbReference type="ARBA" id="ARBA00022801"/>
    </source>
</evidence>
<dbReference type="PRINTS" id="PR00724">
    <property type="entry name" value="CRBOXYPTASEC"/>
</dbReference>
<dbReference type="SUPFAM" id="SSF53474">
    <property type="entry name" value="alpha/beta-Hydrolases"/>
    <property type="match status" value="1"/>
</dbReference>
<keyword evidence="6" id="KW-0325">Glycoprotein</keyword>
<dbReference type="EC" id="3.4.16.-" evidence="7"/>
<dbReference type="PROSITE" id="PS00560">
    <property type="entry name" value="CARBOXYPEPT_SER_HIS"/>
    <property type="match status" value="1"/>
</dbReference>
<dbReference type="Pfam" id="PF00450">
    <property type="entry name" value="Peptidase_S10"/>
    <property type="match status" value="2"/>
</dbReference>
<dbReference type="AlphaFoldDB" id="A0A914DWI5"/>
<evidence type="ECO:0000256" key="3">
    <source>
        <dbReference type="ARBA" id="ARBA00022670"/>
    </source>
</evidence>
<dbReference type="Gene3D" id="3.40.50.12670">
    <property type="match status" value="1"/>
</dbReference>
<proteinExistence type="inferred from homology"/>
<dbReference type="PANTHER" id="PTHR11802:SF3">
    <property type="entry name" value="RETINOID-INDUCIBLE SERINE CARBOXYPEPTIDASE"/>
    <property type="match status" value="1"/>
</dbReference>
<protein>
    <recommendedName>
        <fullName evidence="7">Carboxypeptidase</fullName>
        <ecNumber evidence="7">3.4.16.-</ecNumber>
    </recommendedName>
</protein>
<keyword evidence="5 7" id="KW-0378">Hydrolase</keyword>
<accession>A0A914DWI5</accession>
<evidence type="ECO:0000313" key="9">
    <source>
        <dbReference type="WBParaSite" id="ACRNAN_scaffold4041.g18672.t1"/>
    </source>
</evidence>
<name>A0A914DWI5_9BILA</name>
<dbReference type="GO" id="GO:0004185">
    <property type="term" value="F:serine-type carboxypeptidase activity"/>
    <property type="evidence" value="ECO:0007669"/>
    <property type="project" value="UniProtKB-UniRule"/>
</dbReference>
<reference evidence="9" key="1">
    <citation type="submission" date="2022-11" db="UniProtKB">
        <authorList>
            <consortium name="WormBaseParasite"/>
        </authorList>
    </citation>
    <scope>IDENTIFICATION</scope>
</reference>
<evidence type="ECO:0000256" key="1">
    <source>
        <dbReference type="ARBA" id="ARBA00009431"/>
    </source>
</evidence>
<evidence type="ECO:0000256" key="4">
    <source>
        <dbReference type="ARBA" id="ARBA00022729"/>
    </source>
</evidence>
<evidence type="ECO:0000256" key="6">
    <source>
        <dbReference type="ARBA" id="ARBA00023180"/>
    </source>
</evidence>
<dbReference type="InterPro" id="IPR033124">
    <property type="entry name" value="Ser_caboxypep_his_AS"/>
</dbReference>
<keyword evidence="4" id="KW-0732">Signal</keyword>
<dbReference type="PROSITE" id="PS00131">
    <property type="entry name" value="CARBOXYPEPT_SER_SER"/>
    <property type="match status" value="1"/>
</dbReference>